<dbReference type="KEGG" id="lgi:LOTGIDRAFT_214516"/>
<dbReference type="InterPro" id="IPR040342">
    <property type="entry name" value="DNAAF9"/>
</dbReference>
<dbReference type="STRING" id="225164.V3ZZN0"/>
<evidence type="ECO:0000313" key="3">
    <source>
        <dbReference type="Proteomes" id="UP000030746"/>
    </source>
</evidence>
<reference evidence="2 3" key="1">
    <citation type="journal article" date="2013" name="Nature">
        <title>Insights into bilaterian evolution from three spiralian genomes.</title>
        <authorList>
            <person name="Simakov O."/>
            <person name="Marletaz F."/>
            <person name="Cho S.J."/>
            <person name="Edsinger-Gonzales E."/>
            <person name="Havlak P."/>
            <person name="Hellsten U."/>
            <person name="Kuo D.H."/>
            <person name="Larsson T."/>
            <person name="Lv J."/>
            <person name="Arendt D."/>
            <person name="Savage R."/>
            <person name="Osoegawa K."/>
            <person name="de Jong P."/>
            <person name="Grimwood J."/>
            <person name="Chapman J.A."/>
            <person name="Shapiro H."/>
            <person name="Aerts A."/>
            <person name="Otillar R.P."/>
            <person name="Terry A.Y."/>
            <person name="Boore J.L."/>
            <person name="Grigoriev I.V."/>
            <person name="Lindberg D.R."/>
            <person name="Seaver E.C."/>
            <person name="Weisblat D.A."/>
            <person name="Putnam N.H."/>
            <person name="Rokhsar D.S."/>
        </authorList>
    </citation>
    <scope>NUCLEOTIDE SEQUENCE [LARGE SCALE GENOMIC DNA]</scope>
</reference>
<evidence type="ECO:0000313" key="2">
    <source>
        <dbReference type="EMBL" id="ESO97008.1"/>
    </source>
</evidence>
<dbReference type="OrthoDB" id="72033at2759"/>
<dbReference type="HOGENOM" id="CLU_1318287_0_0_1"/>
<dbReference type="Pfam" id="PF25204">
    <property type="entry name" value="DAAF9_2"/>
    <property type="match status" value="1"/>
</dbReference>
<feature type="non-terminal residue" evidence="2">
    <location>
        <position position="1"/>
    </location>
</feature>
<protein>
    <recommendedName>
        <fullName evidence="1">DAAF9 domain-containing protein</fullName>
    </recommendedName>
</protein>
<dbReference type="RefSeq" id="XP_009052492.1">
    <property type="nucleotide sequence ID" value="XM_009054244.1"/>
</dbReference>
<dbReference type="AlphaFoldDB" id="V3ZZN0"/>
<dbReference type="InterPro" id="IPR057478">
    <property type="entry name" value="DAAF9_2"/>
</dbReference>
<name>V3ZZN0_LOTGI</name>
<dbReference type="EMBL" id="KB201362">
    <property type="protein sequence ID" value="ESO97008.1"/>
    <property type="molecule type" value="Genomic_DNA"/>
</dbReference>
<accession>V3ZZN0</accession>
<feature type="domain" description="DAAF9" evidence="1">
    <location>
        <begin position="108"/>
        <end position="209"/>
    </location>
</feature>
<dbReference type="GeneID" id="20246509"/>
<evidence type="ECO:0000259" key="1">
    <source>
        <dbReference type="Pfam" id="PF25204"/>
    </source>
</evidence>
<gene>
    <name evidence="2" type="ORF">LOTGIDRAFT_214516</name>
</gene>
<dbReference type="Proteomes" id="UP000030746">
    <property type="component" value="Unassembled WGS sequence"/>
</dbReference>
<feature type="non-terminal residue" evidence="2">
    <location>
        <position position="209"/>
    </location>
</feature>
<dbReference type="PANTHER" id="PTHR33664:SF1">
    <property type="entry name" value="DYNEIN AXONEMAL ASSEMBLY FACTOR 9"/>
    <property type="match status" value="1"/>
</dbReference>
<proteinExistence type="predicted"/>
<organism evidence="2 3">
    <name type="scientific">Lottia gigantea</name>
    <name type="common">Giant owl limpet</name>
    <dbReference type="NCBI Taxonomy" id="225164"/>
    <lineage>
        <taxon>Eukaryota</taxon>
        <taxon>Metazoa</taxon>
        <taxon>Spiralia</taxon>
        <taxon>Lophotrochozoa</taxon>
        <taxon>Mollusca</taxon>
        <taxon>Gastropoda</taxon>
        <taxon>Patellogastropoda</taxon>
        <taxon>Lottioidea</taxon>
        <taxon>Lottiidae</taxon>
        <taxon>Lottia</taxon>
    </lineage>
</organism>
<dbReference type="PANTHER" id="PTHR33664">
    <property type="entry name" value="RCG26366"/>
    <property type="match status" value="1"/>
</dbReference>
<sequence>LRKLLYSKVLPIWKTESSFPCVERTDSLPKHLTTLCDRLEIQFSTRSDTTITPLEKTAPYIHQLKRFLDHLSACNVGCANVKQSDLPSLLNLNDSADVHSSNEEQIIVSIIGGVAGSHKQNLTSTLTHYNKEKYRWIVLRQTGDDINKFDPRKLQKQLDASLAAHRRRKSGSRRQTKIIVVVQNLCNIREFVEAIESHPDPEISTHIKI</sequence>
<dbReference type="CTD" id="20246509"/>
<keyword evidence="3" id="KW-1185">Reference proteome</keyword>